<dbReference type="Proteomes" id="UP000294887">
    <property type="component" value="Unassembled WGS sequence"/>
</dbReference>
<keyword evidence="1" id="KW-0472">Membrane</keyword>
<protein>
    <submittedName>
        <fullName evidence="2">Putative membrane protein</fullName>
    </submittedName>
</protein>
<keyword evidence="1" id="KW-1133">Transmembrane helix</keyword>
<evidence type="ECO:0000256" key="1">
    <source>
        <dbReference type="SAM" id="Phobius"/>
    </source>
</evidence>
<evidence type="ECO:0000313" key="2">
    <source>
        <dbReference type="EMBL" id="TCJ82636.1"/>
    </source>
</evidence>
<keyword evidence="1" id="KW-0812">Transmembrane</keyword>
<comment type="caution">
    <text evidence="2">The sequence shown here is derived from an EMBL/GenBank/DDBJ whole genome shotgun (WGS) entry which is preliminary data.</text>
</comment>
<dbReference type="AlphaFoldDB" id="A0A4R1EN46"/>
<dbReference type="RefSeq" id="WP_131907146.1">
    <property type="nucleotide sequence ID" value="NZ_BAAAFU010000007.1"/>
</dbReference>
<gene>
    <name evidence="2" type="ORF">EV695_3367</name>
</gene>
<accession>A0A4R1EN46</accession>
<organism evidence="2 3">
    <name type="scientific">Cocleimonas flava</name>
    <dbReference type="NCBI Taxonomy" id="634765"/>
    <lineage>
        <taxon>Bacteria</taxon>
        <taxon>Pseudomonadati</taxon>
        <taxon>Pseudomonadota</taxon>
        <taxon>Gammaproteobacteria</taxon>
        <taxon>Thiotrichales</taxon>
        <taxon>Thiotrichaceae</taxon>
        <taxon>Cocleimonas</taxon>
    </lineage>
</organism>
<reference evidence="2 3" key="1">
    <citation type="submission" date="2019-03" db="EMBL/GenBank/DDBJ databases">
        <title>Genomic Encyclopedia of Type Strains, Phase IV (KMG-IV): sequencing the most valuable type-strain genomes for metagenomic binning, comparative biology and taxonomic classification.</title>
        <authorList>
            <person name="Goeker M."/>
        </authorList>
    </citation>
    <scope>NUCLEOTIDE SEQUENCE [LARGE SCALE GENOMIC DNA]</scope>
    <source>
        <strain evidence="2 3">DSM 24830</strain>
    </source>
</reference>
<dbReference type="OrthoDB" id="7062615at2"/>
<keyword evidence="3" id="KW-1185">Reference proteome</keyword>
<feature type="transmembrane region" description="Helical" evidence="1">
    <location>
        <begin position="50"/>
        <end position="68"/>
    </location>
</feature>
<name>A0A4R1EN46_9GAMM</name>
<evidence type="ECO:0000313" key="3">
    <source>
        <dbReference type="Proteomes" id="UP000294887"/>
    </source>
</evidence>
<proteinExistence type="predicted"/>
<dbReference type="InterPro" id="IPR019253">
    <property type="entry name" value="DUF2244_TM"/>
</dbReference>
<feature type="transmembrane region" description="Helical" evidence="1">
    <location>
        <begin position="28"/>
        <end position="44"/>
    </location>
</feature>
<dbReference type="EMBL" id="SMFQ01000005">
    <property type="protein sequence ID" value="TCJ82636.1"/>
    <property type="molecule type" value="Genomic_DNA"/>
</dbReference>
<dbReference type="Pfam" id="PF10003">
    <property type="entry name" value="DUF2244"/>
    <property type="match status" value="1"/>
</dbReference>
<sequence>MIVTQSNHNDIVITLSPNRSASMRQTQVVIIAVSLFVLMIGVGWSFVGGYLVLPFAGLDVGLFAYFMYKVCNQTYEKQVITIGDHHVLIETGKHCVERTFKLDRPETFILVTESEKPTEPIELSLSDSKSRFELGSFLNHSDKAEARLVFKQAGLKEINAKWWKPLS</sequence>